<name>A0A8H6HB75_9AGAR</name>
<accession>A0A8H6HB75</accession>
<reference evidence="1 2" key="1">
    <citation type="submission" date="2020-07" db="EMBL/GenBank/DDBJ databases">
        <title>Comparative genomics of pyrophilous fungi reveals a link between fire events and developmental genes.</title>
        <authorList>
            <consortium name="DOE Joint Genome Institute"/>
            <person name="Steindorff A.S."/>
            <person name="Carver A."/>
            <person name="Calhoun S."/>
            <person name="Stillman K."/>
            <person name="Liu H."/>
            <person name="Lipzen A."/>
            <person name="Pangilinan J."/>
            <person name="Labutti K."/>
            <person name="Bruns T.D."/>
            <person name="Grigoriev I.V."/>
        </authorList>
    </citation>
    <scope>NUCLEOTIDE SEQUENCE [LARGE SCALE GENOMIC DNA]</scope>
    <source>
        <strain evidence="1 2">CBS 144469</strain>
    </source>
</reference>
<evidence type="ECO:0000313" key="2">
    <source>
        <dbReference type="Proteomes" id="UP000521943"/>
    </source>
</evidence>
<dbReference type="Proteomes" id="UP000521943">
    <property type="component" value="Unassembled WGS sequence"/>
</dbReference>
<proteinExistence type="predicted"/>
<sequence length="254" mass="27535">MPVAPLAQQNFLIPSALTFINIGSQELWLPCHLTQTPANIPPPPVYPCKAAPSPTCKDCSDHYINSQFDTLFLTCNQITLNHTLRLVKFQSLYAEEIFVFQGRVSETEAHLGGMAECCQSLCNKLQLKIIVMFAFLQTWGISSPSGGVQHVTEEIIVVFGLGWWQVVPEVPDCFKPSSGPGAASSIMLLSLGLRSSVSAFIGSSTSRGRAIVVNNKGVVEGLSVAMAGCPDAERRAHLQCLDEAIEQRTHTSFG</sequence>
<comment type="caution">
    <text evidence="1">The sequence shown here is derived from an EMBL/GenBank/DDBJ whole genome shotgun (WGS) entry which is preliminary data.</text>
</comment>
<dbReference type="EMBL" id="JACGCI010000177">
    <property type="protein sequence ID" value="KAF6742658.1"/>
    <property type="molecule type" value="Genomic_DNA"/>
</dbReference>
<evidence type="ECO:0000313" key="1">
    <source>
        <dbReference type="EMBL" id="KAF6742658.1"/>
    </source>
</evidence>
<organism evidence="1 2">
    <name type="scientific">Ephemerocybe angulata</name>
    <dbReference type="NCBI Taxonomy" id="980116"/>
    <lineage>
        <taxon>Eukaryota</taxon>
        <taxon>Fungi</taxon>
        <taxon>Dikarya</taxon>
        <taxon>Basidiomycota</taxon>
        <taxon>Agaricomycotina</taxon>
        <taxon>Agaricomycetes</taxon>
        <taxon>Agaricomycetidae</taxon>
        <taxon>Agaricales</taxon>
        <taxon>Agaricineae</taxon>
        <taxon>Psathyrellaceae</taxon>
        <taxon>Ephemerocybe</taxon>
    </lineage>
</organism>
<keyword evidence="2" id="KW-1185">Reference proteome</keyword>
<protein>
    <submittedName>
        <fullName evidence="1">Uncharacterized protein</fullName>
    </submittedName>
</protein>
<gene>
    <name evidence="1" type="ORF">DFP72DRAFT_860263</name>
</gene>
<dbReference type="AlphaFoldDB" id="A0A8H6HB75"/>